<comment type="caution">
    <text evidence="1">The sequence shown here is derived from an EMBL/GenBank/DDBJ whole genome shotgun (WGS) entry which is preliminary data.</text>
</comment>
<evidence type="ECO:0000313" key="1">
    <source>
        <dbReference type="EMBL" id="OMJ16012.1"/>
    </source>
</evidence>
<reference evidence="1 2" key="1">
    <citation type="submission" date="2017-01" db="EMBL/GenBank/DDBJ databases">
        <authorList>
            <person name="Mah S.A."/>
            <person name="Swanson W.J."/>
            <person name="Moy G.W."/>
            <person name="Vacquier V.D."/>
        </authorList>
    </citation>
    <scope>NUCLEOTIDE SEQUENCE [LARGE SCALE GENOMIC DNA]</scope>
    <source>
        <strain evidence="1 2">GSMNP</strain>
    </source>
</reference>
<proteinExistence type="predicted"/>
<gene>
    <name evidence="1" type="ORF">AYI70_g6869</name>
</gene>
<sequence length="131" mass="15124">MLDKHSQVGADPLWANHTPWETDKLREEIAQISSELYRKGTSDVCVAPTEIFNSAPTAEFEESFLVEERFMEIDSLPIRRSNLDSTFMEGPLEEIEWSVVPAGNPRNRGIHIIERYVLGCRLWPQQQLCFM</sequence>
<evidence type="ECO:0000313" key="2">
    <source>
        <dbReference type="Proteomes" id="UP000187283"/>
    </source>
</evidence>
<dbReference type="Proteomes" id="UP000187283">
    <property type="component" value="Unassembled WGS sequence"/>
</dbReference>
<dbReference type="AlphaFoldDB" id="A0A1R1XN06"/>
<accession>A0A1R1XN06</accession>
<protein>
    <submittedName>
        <fullName evidence="1">Uncharacterized protein</fullName>
    </submittedName>
</protein>
<name>A0A1R1XN06_9FUNG</name>
<keyword evidence="2" id="KW-1185">Reference proteome</keyword>
<dbReference type="EMBL" id="LSSN01002480">
    <property type="protein sequence ID" value="OMJ16012.1"/>
    <property type="molecule type" value="Genomic_DNA"/>
</dbReference>
<organism evidence="1 2">
    <name type="scientific">Smittium culicis</name>
    <dbReference type="NCBI Taxonomy" id="133412"/>
    <lineage>
        <taxon>Eukaryota</taxon>
        <taxon>Fungi</taxon>
        <taxon>Fungi incertae sedis</taxon>
        <taxon>Zoopagomycota</taxon>
        <taxon>Kickxellomycotina</taxon>
        <taxon>Harpellomycetes</taxon>
        <taxon>Harpellales</taxon>
        <taxon>Legeriomycetaceae</taxon>
        <taxon>Smittium</taxon>
    </lineage>
</organism>